<evidence type="ECO:0000313" key="2">
    <source>
        <dbReference type="Proteomes" id="UP000002332"/>
    </source>
</evidence>
<sequence length="90" mass="10326">MIYTVCTTFPTNNRYIVCRSRTFSLDQYLSHSTAGDHLTEEFLVLTEYLQKLWMCGHLPCPIRGAHCYAITFGRIMCALTFTGVHMQVSI</sequence>
<evidence type="ECO:0000313" key="1">
    <source>
        <dbReference type="EMBL" id="CAM96170.1"/>
    </source>
</evidence>
<name>A4V7P7_PSEFS</name>
<accession>A4V7P7</accession>
<dbReference type="EMBL" id="AM235768">
    <property type="protein sequence ID" value="CAM96170.1"/>
    <property type="molecule type" value="Genomic_DNA"/>
</dbReference>
<organism evidence="1 2">
    <name type="scientific">Pseudomonas fluorescens (strain SBW25)</name>
    <dbReference type="NCBI Taxonomy" id="216595"/>
    <lineage>
        <taxon>Bacteria</taxon>
        <taxon>Pseudomonadati</taxon>
        <taxon>Pseudomonadota</taxon>
        <taxon>Gammaproteobacteria</taxon>
        <taxon>Pseudomonadales</taxon>
        <taxon>Pseudomonadaceae</taxon>
        <taxon>Pseudomonas</taxon>
    </lineage>
</organism>
<gene>
    <name evidence="1" type="ordered locus">pQBR0138</name>
</gene>
<dbReference type="Proteomes" id="UP000002332">
    <property type="component" value="Plasmid pQBR103"/>
</dbReference>
<reference evidence="1 2" key="1">
    <citation type="journal article" date="2007" name="ISME J.">
        <title>Sequence-based analysis of pQBR103; a representative of a unique, transfer-proficient mega plasmid resident in the microbial community of sugar beet.</title>
        <authorList>
            <person name="Tett A."/>
            <person name="Spiers A.J."/>
            <person name="Crossman L.C."/>
            <person name="Ager D."/>
            <person name="Ciric L."/>
            <person name="Dow J.M."/>
            <person name="Fry J.C."/>
            <person name="Harris D."/>
            <person name="Lilley A."/>
            <person name="Oliver A."/>
            <person name="Parkhill J."/>
            <person name="Quail M.A."/>
            <person name="Rainey P.B."/>
            <person name="Saunders N.J."/>
            <person name="Seeger K."/>
            <person name="Snyder L.A.S."/>
            <person name="Squares R."/>
            <person name="Thomas C.M."/>
            <person name="Turner S.L."/>
            <person name="Zhang X.-X."/>
            <person name="Field D."/>
            <person name="Bailey M.J."/>
        </authorList>
    </citation>
    <scope>NUCLEOTIDE SEQUENCE [LARGE SCALE GENOMIC DNA]</scope>
    <source>
        <strain evidence="1 2">SBW25</strain>
    </source>
</reference>
<geneLocation type="plasmid" evidence="1 2">
    <name>pQBR103</name>
</geneLocation>
<protein>
    <submittedName>
        <fullName evidence="1">Uncharacterized protein</fullName>
    </submittedName>
</protein>
<dbReference type="AlphaFoldDB" id="A4V7P7"/>
<proteinExistence type="predicted"/>
<keyword evidence="1" id="KW-0614">Plasmid</keyword>